<feature type="transmembrane region" description="Helical" evidence="17">
    <location>
        <begin position="374"/>
        <end position="394"/>
    </location>
</feature>
<dbReference type="GO" id="GO:0042773">
    <property type="term" value="P:ATP synthesis coupled electron transport"/>
    <property type="evidence" value="ECO:0007669"/>
    <property type="project" value="InterPro"/>
</dbReference>
<evidence type="ECO:0000259" key="19">
    <source>
        <dbReference type="Pfam" id="PF01059"/>
    </source>
</evidence>
<dbReference type="EC" id="7.1.1.2" evidence="4 17"/>
<dbReference type="InterPro" id="IPR003918">
    <property type="entry name" value="NADH_UbQ_OxRdtase"/>
</dbReference>
<dbReference type="Pfam" id="PF00361">
    <property type="entry name" value="Proton_antipo_M"/>
    <property type="match status" value="1"/>
</dbReference>
<evidence type="ECO:0000256" key="12">
    <source>
        <dbReference type="ARBA" id="ARBA00023027"/>
    </source>
</evidence>
<keyword evidence="10 17" id="KW-0249">Electron transport</keyword>
<sequence>MMKYFFMMIFMILFLDWWMFMIMIFFLMFSLLFNNLSLFYVNYSYGYGMDMVSYWMIMLTMWILCLMIMASYKIKLNNNNTIEFLVTLWMLLLLLVMSFSCNNLFYFYLWFESSMIPTMFLIFGWGYQPERLTAGMYLLFYTLFASLPMLLCIFYINNVSYSLFYGLISINYNLYIYLSLVLAFLVKMPMFFFHFWLPKAHVEAPVSGSMILAGLLLKLGGYGLYRVLGFMNLYGMNYNYIWIVTSLFGSVIVGLLCLYQFDIKSMIAYSSVAHMGLVISGLMSMNHVGLWGSMIVMLGHGLCSSGMFALANLLYERTHSRSILMNKGFMLFMPTMSMFWFLLSINNMSSPPSLNLLGEILLIKGIMSWSSMTYLFLALSSFLSCCYSIYLYSITQHGSFFSGLNLMSYGNVREYTLLFYHWLPLNILFLKMDIYSLWI</sequence>
<keyword evidence="8 17" id="KW-0812">Transmembrane</keyword>
<evidence type="ECO:0000313" key="20">
    <source>
        <dbReference type="EMBL" id="UPL65294.1"/>
    </source>
</evidence>
<evidence type="ECO:0000256" key="11">
    <source>
        <dbReference type="ARBA" id="ARBA00022989"/>
    </source>
</evidence>
<keyword evidence="7 17" id="KW-0679">Respiratory chain</keyword>
<evidence type="ECO:0000256" key="3">
    <source>
        <dbReference type="ARBA" id="ARBA00009025"/>
    </source>
</evidence>
<evidence type="ECO:0000256" key="9">
    <source>
        <dbReference type="ARBA" id="ARBA00022967"/>
    </source>
</evidence>
<organism evidence="20">
    <name type="scientific">Appolonius crassus</name>
    <dbReference type="NCBI Taxonomy" id="2813428"/>
    <lineage>
        <taxon>Eukaryota</taxon>
        <taxon>Metazoa</taxon>
        <taxon>Ecdysozoa</taxon>
        <taxon>Arthropoda</taxon>
        <taxon>Hexapoda</taxon>
        <taxon>Insecta</taxon>
        <taxon>Pterygota</taxon>
        <taxon>Neoptera</taxon>
        <taxon>Paraneoptera</taxon>
        <taxon>Hemiptera</taxon>
        <taxon>Heteroptera</taxon>
        <taxon>Panheteroptera</taxon>
        <taxon>Pentatomomorpha</taxon>
        <taxon>Lygaeoidea</taxon>
        <taxon>Rhyparochromidae</taxon>
        <taxon>Rhyparochrominae</taxon>
        <taxon>Appolonius</taxon>
    </lineage>
</organism>
<feature type="transmembrane region" description="Helical" evidence="17">
    <location>
        <begin position="82"/>
        <end position="99"/>
    </location>
</feature>
<feature type="transmembrane region" description="Helical" evidence="17">
    <location>
        <begin position="327"/>
        <end position="345"/>
    </location>
</feature>
<evidence type="ECO:0000256" key="4">
    <source>
        <dbReference type="ARBA" id="ARBA00012944"/>
    </source>
</evidence>
<dbReference type="Pfam" id="PF01059">
    <property type="entry name" value="Oxidored_q5_N"/>
    <property type="match status" value="1"/>
</dbReference>
<keyword evidence="6 17" id="KW-0813">Transport</keyword>
<feature type="transmembrane region" description="Helical" evidence="17">
    <location>
        <begin position="52"/>
        <end position="70"/>
    </location>
</feature>
<keyword evidence="9" id="KW-1278">Translocase</keyword>
<dbReference type="AlphaFoldDB" id="A0A8T9ZXQ6"/>
<dbReference type="GO" id="GO:0008137">
    <property type="term" value="F:NADH dehydrogenase (ubiquinone) activity"/>
    <property type="evidence" value="ECO:0007669"/>
    <property type="project" value="UniProtKB-UniRule"/>
</dbReference>
<feature type="transmembrane region" description="Helical" evidence="17">
    <location>
        <begin position="209"/>
        <end position="228"/>
    </location>
</feature>
<comment type="function">
    <text evidence="17">Core subunit of the mitochondrial membrane respiratory chain NADH dehydrogenase (Complex I) which catalyzes electron transfer from NADH through the respiratory chain, using ubiquinone as an electron acceptor. Essential for the catalytic activity and assembly of complex I.</text>
</comment>
<dbReference type="GO" id="GO:0031966">
    <property type="term" value="C:mitochondrial membrane"/>
    <property type="evidence" value="ECO:0007669"/>
    <property type="project" value="UniProtKB-SubCell"/>
</dbReference>
<evidence type="ECO:0000256" key="13">
    <source>
        <dbReference type="ARBA" id="ARBA00023075"/>
    </source>
</evidence>
<dbReference type="InterPro" id="IPR001750">
    <property type="entry name" value="ND/Mrp_TM"/>
</dbReference>
<evidence type="ECO:0000256" key="5">
    <source>
        <dbReference type="ARBA" id="ARBA00021006"/>
    </source>
</evidence>
<name>A0A8T9ZXQ6_9HEMI</name>
<keyword evidence="15 17" id="KW-0472">Membrane</keyword>
<evidence type="ECO:0000256" key="2">
    <source>
        <dbReference type="ARBA" id="ARBA00004225"/>
    </source>
</evidence>
<evidence type="ECO:0000256" key="6">
    <source>
        <dbReference type="ARBA" id="ARBA00022448"/>
    </source>
</evidence>
<feature type="transmembrane region" description="Helical" evidence="17">
    <location>
        <begin position="291"/>
        <end position="315"/>
    </location>
</feature>
<proteinExistence type="inferred from homology"/>
<feature type="transmembrane region" description="Helical" evidence="17">
    <location>
        <begin position="240"/>
        <end position="259"/>
    </location>
</feature>
<comment type="catalytic activity">
    <reaction evidence="16 17">
        <text>a ubiquinone + NADH + 5 H(+)(in) = a ubiquinol + NAD(+) + 4 H(+)(out)</text>
        <dbReference type="Rhea" id="RHEA:29091"/>
        <dbReference type="Rhea" id="RHEA-COMP:9565"/>
        <dbReference type="Rhea" id="RHEA-COMP:9566"/>
        <dbReference type="ChEBI" id="CHEBI:15378"/>
        <dbReference type="ChEBI" id="CHEBI:16389"/>
        <dbReference type="ChEBI" id="CHEBI:17976"/>
        <dbReference type="ChEBI" id="CHEBI:57540"/>
        <dbReference type="ChEBI" id="CHEBI:57945"/>
        <dbReference type="EC" id="7.1.1.2"/>
    </reaction>
</comment>
<evidence type="ECO:0000256" key="16">
    <source>
        <dbReference type="ARBA" id="ARBA00049551"/>
    </source>
</evidence>
<evidence type="ECO:0000256" key="17">
    <source>
        <dbReference type="RuleBase" id="RU003297"/>
    </source>
</evidence>
<dbReference type="EMBL" id="MW619645">
    <property type="protein sequence ID" value="UPL65294.1"/>
    <property type="molecule type" value="Genomic_DNA"/>
</dbReference>
<evidence type="ECO:0000256" key="15">
    <source>
        <dbReference type="ARBA" id="ARBA00023136"/>
    </source>
</evidence>
<dbReference type="PANTHER" id="PTHR43507:SF20">
    <property type="entry name" value="NADH-UBIQUINONE OXIDOREDUCTASE CHAIN 4"/>
    <property type="match status" value="1"/>
</dbReference>
<keyword evidence="13 17" id="KW-0830">Ubiquinone</keyword>
<feature type="transmembrane region" description="Helical" evidence="17">
    <location>
        <begin position="7"/>
        <end position="32"/>
    </location>
</feature>
<evidence type="ECO:0000256" key="1">
    <source>
        <dbReference type="ARBA" id="ARBA00003257"/>
    </source>
</evidence>
<accession>A0A8T9ZXQ6</accession>
<comment type="function">
    <text evidence="1">Core subunit of the mitochondrial membrane respiratory chain NADH dehydrogenase (Complex I) that is believed to belong to the minimal assembly required for catalysis. Complex I functions in the transfer of electrons from NADH to the respiratory chain. The immediate electron acceptor for the enzyme is believed to be ubiquinone.</text>
</comment>
<comment type="similarity">
    <text evidence="3 17">Belongs to the complex I subunit 4 family.</text>
</comment>
<reference evidence="20" key="1">
    <citation type="journal article" date="2022" name="Cladistics">
        <title>Diversification of the phytophagous lineages of true bugs (Insecta: Hemiptera: Heteroptera) shortly after that of the flowering plants.</title>
        <authorList>
            <person name="Ye F."/>
            <person name="Kment P."/>
            <person name="Redei D."/>
            <person name="Luo J.Y."/>
            <person name="Wang Y.H."/>
            <person name="Kuechler S.M."/>
            <person name="Zhang W.W."/>
            <person name="Chen P.P."/>
            <person name="Wu H.Y."/>
            <person name="Wu Y.Z."/>
            <person name="Sun X.Y."/>
            <person name="Ding L."/>
            <person name="Wang Y.R."/>
            <person name="Xie Q."/>
        </authorList>
    </citation>
    <scope>NUCLEOTIDE SEQUENCE</scope>
</reference>
<feature type="transmembrane region" description="Helical" evidence="17">
    <location>
        <begin position="137"/>
        <end position="156"/>
    </location>
</feature>
<evidence type="ECO:0000259" key="18">
    <source>
        <dbReference type="Pfam" id="PF00361"/>
    </source>
</evidence>
<dbReference type="GO" id="GO:0003954">
    <property type="term" value="F:NADH dehydrogenase activity"/>
    <property type="evidence" value="ECO:0007669"/>
    <property type="project" value="TreeGrafter"/>
</dbReference>
<dbReference type="PRINTS" id="PR01437">
    <property type="entry name" value="NUOXDRDTASE4"/>
</dbReference>
<evidence type="ECO:0000256" key="14">
    <source>
        <dbReference type="ARBA" id="ARBA00023128"/>
    </source>
</evidence>
<evidence type="ECO:0000256" key="7">
    <source>
        <dbReference type="ARBA" id="ARBA00022660"/>
    </source>
</evidence>
<keyword evidence="11 17" id="KW-1133">Transmembrane helix</keyword>
<feature type="domain" description="NADH:quinone oxidoreductase/Mrp antiporter transmembrane" evidence="18">
    <location>
        <begin position="102"/>
        <end position="383"/>
    </location>
</feature>
<dbReference type="GO" id="GO:0015990">
    <property type="term" value="P:electron transport coupled proton transport"/>
    <property type="evidence" value="ECO:0007669"/>
    <property type="project" value="TreeGrafter"/>
</dbReference>
<dbReference type="PANTHER" id="PTHR43507">
    <property type="entry name" value="NADH-UBIQUINONE OXIDOREDUCTASE CHAIN 4"/>
    <property type="match status" value="1"/>
</dbReference>
<protein>
    <recommendedName>
        <fullName evidence="5 17">NADH-ubiquinone oxidoreductase chain 4</fullName>
        <ecNumber evidence="4 17">7.1.1.2</ecNumber>
    </recommendedName>
</protein>
<geneLocation type="mitochondrion" evidence="20"/>
<evidence type="ECO:0000256" key="8">
    <source>
        <dbReference type="ARBA" id="ARBA00022692"/>
    </source>
</evidence>
<dbReference type="GO" id="GO:0048039">
    <property type="term" value="F:ubiquinone binding"/>
    <property type="evidence" value="ECO:0007669"/>
    <property type="project" value="TreeGrafter"/>
</dbReference>
<dbReference type="InterPro" id="IPR000260">
    <property type="entry name" value="NADH4_N"/>
</dbReference>
<keyword evidence="14 17" id="KW-0496">Mitochondrion</keyword>
<feature type="domain" description="NADH:ubiquinone oxidoreductase chain 4 N-terminal" evidence="19">
    <location>
        <begin position="1"/>
        <end position="97"/>
    </location>
</feature>
<comment type="subcellular location">
    <subcellularLocation>
        <location evidence="2 17">Mitochondrion membrane</location>
        <topology evidence="2 17">Multi-pass membrane protein</topology>
    </subcellularLocation>
</comment>
<feature type="transmembrane region" description="Helical" evidence="17">
    <location>
        <begin position="415"/>
        <end position="438"/>
    </location>
</feature>
<keyword evidence="12 17" id="KW-0520">NAD</keyword>
<evidence type="ECO:0000256" key="10">
    <source>
        <dbReference type="ARBA" id="ARBA00022982"/>
    </source>
</evidence>